<protein>
    <submittedName>
        <fullName evidence="1">Uncharacterized protein</fullName>
    </submittedName>
</protein>
<reference evidence="1" key="2">
    <citation type="journal article" date="2015" name="Data Brief">
        <title>Shoot transcriptome of the giant reed, Arundo donax.</title>
        <authorList>
            <person name="Barrero R.A."/>
            <person name="Guerrero F.D."/>
            <person name="Moolhuijzen P."/>
            <person name="Goolsby J.A."/>
            <person name="Tidwell J."/>
            <person name="Bellgard S.E."/>
            <person name="Bellgard M.I."/>
        </authorList>
    </citation>
    <scope>NUCLEOTIDE SEQUENCE</scope>
    <source>
        <tissue evidence="1">Shoot tissue taken approximately 20 cm above the soil surface</tissue>
    </source>
</reference>
<sequence>MVRNLSGNQVTQQIPLHCSLSAPPQPFLQYLHNALTLSSHSQ</sequence>
<proteinExistence type="predicted"/>
<evidence type="ECO:0000313" key="1">
    <source>
        <dbReference type="EMBL" id="JAD94204.1"/>
    </source>
</evidence>
<name>A0A0A9E089_ARUDO</name>
<reference evidence="1" key="1">
    <citation type="submission" date="2014-09" db="EMBL/GenBank/DDBJ databases">
        <authorList>
            <person name="Magalhaes I.L.F."/>
            <person name="Oliveira U."/>
            <person name="Santos F.R."/>
            <person name="Vidigal T.H.D.A."/>
            <person name="Brescovit A.D."/>
            <person name="Santos A.J."/>
        </authorList>
    </citation>
    <scope>NUCLEOTIDE SEQUENCE</scope>
    <source>
        <tissue evidence="1">Shoot tissue taken approximately 20 cm above the soil surface</tissue>
    </source>
</reference>
<accession>A0A0A9E089</accession>
<dbReference type="EMBL" id="GBRH01203691">
    <property type="protein sequence ID" value="JAD94204.1"/>
    <property type="molecule type" value="Transcribed_RNA"/>
</dbReference>
<organism evidence="1">
    <name type="scientific">Arundo donax</name>
    <name type="common">Giant reed</name>
    <name type="synonym">Donax arundinaceus</name>
    <dbReference type="NCBI Taxonomy" id="35708"/>
    <lineage>
        <taxon>Eukaryota</taxon>
        <taxon>Viridiplantae</taxon>
        <taxon>Streptophyta</taxon>
        <taxon>Embryophyta</taxon>
        <taxon>Tracheophyta</taxon>
        <taxon>Spermatophyta</taxon>
        <taxon>Magnoliopsida</taxon>
        <taxon>Liliopsida</taxon>
        <taxon>Poales</taxon>
        <taxon>Poaceae</taxon>
        <taxon>PACMAD clade</taxon>
        <taxon>Arundinoideae</taxon>
        <taxon>Arundineae</taxon>
        <taxon>Arundo</taxon>
    </lineage>
</organism>
<dbReference type="AlphaFoldDB" id="A0A0A9E089"/>